<accession>A0A6G4X7E7</accession>
<sequence>MRERAPEHQPDQAALSAVAKGLHEADMTERGAFCSAVCSCGWRGPARRARDRARADAAGHRGEYE</sequence>
<organism evidence="2 3">
    <name type="scientific">Streptomyces boncukensis</name>
    <dbReference type="NCBI Taxonomy" id="2711219"/>
    <lineage>
        <taxon>Bacteria</taxon>
        <taxon>Bacillati</taxon>
        <taxon>Actinomycetota</taxon>
        <taxon>Actinomycetes</taxon>
        <taxon>Kitasatosporales</taxon>
        <taxon>Streptomycetaceae</taxon>
        <taxon>Streptomyces</taxon>
    </lineage>
</organism>
<comment type="caution">
    <text evidence="2">The sequence shown here is derived from an EMBL/GenBank/DDBJ whole genome shotgun (WGS) entry which is preliminary data.</text>
</comment>
<proteinExistence type="predicted"/>
<keyword evidence="3" id="KW-1185">Reference proteome</keyword>
<evidence type="ECO:0000313" key="3">
    <source>
        <dbReference type="Proteomes" id="UP000477722"/>
    </source>
</evidence>
<dbReference type="EMBL" id="JAAKZZ010000494">
    <property type="protein sequence ID" value="NGO72591.1"/>
    <property type="molecule type" value="Genomic_DNA"/>
</dbReference>
<dbReference type="RefSeq" id="WP_165302269.1">
    <property type="nucleotide sequence ID" value="NZ_JAAKZZ010000494.1"/>
</dbReference>
<reference evidence="2 3" key="1">
    <citation type="submission" date="2020-02" db="EMBL/GenBank/DDBJ databases">
        <title>Whole-genome analyses of novel actinobacteria.</title>
        <authorList>
            <person name="Sahin N."/>
            <person name="Tatar D."/>
        </authorList>
    </citation>
    <scope>NUCLEOTIDE SEQUENCE [LARGE SCALE GENOMIC DNA]</scope>
    <source>
        <strain evidence="2 3">SB3404</strain>
    </source>
</reference>
<protein>
    <submittedName>
        <fullName evidence="2">Uncharacterized protein</fullName>
    </submittedName>
</protein>
<dbReference type="Proteomes" id="UP000477722">
    <property type="component" value="Unassembled WGS sequence"/>
</dbReference>
<dbReference type="AlphaFoldDB" id="A0A6G4X7E7"/>
<evidence type="ECO:0000313" key="2">
    <source>
        <dbReference type="EMBL" id="NGO72591.1"/>
    </source>
</evidence>
<evidence type="ECO:0000256" key="1">
    <source>
        <dbReference type="SAM" id="MobiDB-lite"/>
    </source>
</evidence>
<name>A0A6G4X7E7_9ACTN</name>
<feature type="compositionally biased region" description="Basic and acidic residues" evidence="1">
    <location>
        <begin position="52"/>
        <end position="65"/>
    </location>
</feature>
<feature type="region of interest" description="Disordered" evidence="1">
    <location>
        <begin position="44"/>
        <end position="65"/>
    </location>
</feature>
<gene>
    <name evidence="2" type="ORF">G5C65_30390</name>
</gene>